<dbReference type="Pfam" id="PF00561">
    <property type="entry name" value="Abhydrolase_1"/>
    <property type="match status" value="1"/>
</dbReference>
<dbReference type="PRINTS" id="PR00111">
    <property type="entry name" value="ABHYDROLASE"/>
</dbReference>
<dbReference type="Gene3D" id="3.40.50.1820">
    <property type="entry name" value="alpha/beta hydrolase"/>
    <property type="match status" value="1"/>
</dbReference>
<dbReference type="AlphaFoldDB" id="A0A0F9RR48"/>
<evidence type="ECO:0000259" key="1">
    <source>
        <dbReference type="Pfam" id="PF00561"/>
    </source>
</evidence>
<dbReference type="InterPro" id="IPR000073">
    <property type="entry name" value="AB_hydrolase_1"/>
</dbReference>
<dbReference type="InterPro" id="IPR000639">
    <property type="entry name" value="Epox_hydrolase-like"/>
</dbReference>
<feature type="domain" description="AB hydrolase-1" evidence="1">
    <location>
        <begin position="21"/>
        <end position="258"/>
    </location>
</feature>
<gene>
    <name evidence="2" type="ORF">LCGC14_0614450</name>
</gene>
<dbReference type="SUPFAM" id="SSF53474">
    <property type="entry name" value="alpha/beta-Hydrolases"/>
    <property type="match status" value="1"/>
</dbReference>
<proteinExistence type="predicted"/>
<organism evidence="2">
    <name type="scientific">marine sediment metagenome</name>
    <dbReference type="NCBI Taxonomy" id="412755"/>
    <lineage>
        <taxon>unclassified sequences</taxon>
        <taxon>metagenomes</taxon>
        <taxon>ecological metagenomes</taxon>
    </lineage>
</organism>
<dbReference type="PRINTS" id="PR00412">
    <property type="entry name" value="EPOXHYDRLASE"/>
</dbReference>
<dbReference type="EMBL" id="LAZR01001026">
    <property type="protein sequence ID" value="KKN52282.1"/>
    <property type="molecule type" value="Genomic_DNA"/>
</dbReference>
<evidence type="ECO:0000313" key="2">
    <source>
        <dbReference type="EMBL" id="KKN52282.1"/>
    </source>
</evidence>
<name>A0A0F9RR48_9ZZZZ</name>
<dbReference type="InterPro" id="IPR029058">
    <property type="entry name" value="AB_hydrolase_fold"/>
</dbReference>
<accession>A0A0F9RR48</accession>
<dbReference type="PANTHER" id="PTHR43798">
    <property type="entry name" value="MONOACYLGLYCEROL LIPASE"/>
    <property type="match status" value="1"/>
</dbReference>
<dbReference type="GO" id="GO:0003824">
    <property type="term" value="F:catalytic activity"/>
    <property type="evidence" value="ECO:0007669"/>
    <property type="project" value="InterPro"/>
</dbReference>
<sequence>MSFAAVNGVIICYESYGDGFPVIFLHGFGSKKEVWKPQIEDFSKKFRMIILDRRGTGRSERPDYSYTMNDVLYDIKDLMDELQIKSTHLIGRSFGGMIAQNFVLKFPGYVKKLVLIATYAKAEEEHVNLIVANRIKEVELLKTDPTQAFLNSIKMLYHQSFQREMKKNPKRKFYNSFSMEDLIEEKTIDPSRPQDIINQGNIMKEHNTLDRLSEIKHDTLLLGASHDRLIPKTAMIEMHKRITNSTLEVIDKAGHFMTLSRASEVNKIIIDFLEK</sequence>
<comment type="caution">
    <text evidence="2">The sequence shown here is derived from an EMBL/GenBank/DDBJ whole genome shotgun (WGS) entry which is preliminary data.</text>
</comment>
<reference evidence="2" key="1">
    <citation type="journal article" date="2015" name="Nature">
        <title>Complex archaea that bridge the gap between prokaryotes and eukaryotes.</title>
        <authorList>
            <person name="Spang A."/>
            <person name="Saw J.H."/>
            <person name="Jorgensen S.L."/>
            <person name="Zaremba-Niedzwiedzka K."/>
            <person name="Martijn J."/>
            <person name="Lind A.E."/>
            <person name="van Eijk R."/>
            <person name="Schleper C."/>
            <person name="Guy L."/>
            <person name="Ettema T.J."/>
        </authorList>
    </citation>
    <scope>NUCLEOTIDE SEQUENCE</scope>
</reference>
<dbReference type="InterPro" id="IPR050266">
    <property type="entry name" value="AB_hydrolase_sf"/>
</dbReference>
<protein>
    <recommendedName>
        <fullName evidence="1">AB hydrolase-1 domain-containing protein</fullName>
    </recommendedName>
</protein>